<evidence type="ECO:0000313" key="5">
    <source>
        <dbReference type="Proteomes" id="UP000025229"/>
    </source>
</evidence>
<dbReference type="Proteomes" id="UP000025229">
    <property type="component" value="Chromosome"/>
</dbReference>
<keyword evidence="2" id="KW-0732">Signal</keyword>
<evidence type="ECO:0000313" key="3">
    <source>
        <dbReference type="EMBL" id="AHY46087.1"/>
    </source>
</evidence>
<evidence type="ECO:0008006" key="6">
    <source>
        <dbReference type="Google" id="ProtNLM"/>
    </source>
</evidence>
<protein>
    <recommendedName>
        <fullName evidence="6">Gram-positive cocci surface proteins LPxTG domain-containing protein</fullName>
    </recommendedName>
</protein>
<evidence type="ECO:0000313" key="4">
    <source>
        <dbReference type="EMBL" id="MDX5893497.1"/>
    </source>
</evidence>
<accession>A0A023X0W6</accession>
<dbReference type="RefSeq" id="WP_038680874.1">
    <property type="nucleotide sequence ID" value="NZ_CP007514.1"/>
</dbReference>
<feature type="transmembrane region" description="Helical" evidence="1">
    <location>
        <begin position="182"/>
        <end position="202"/>
    </location>
</feature>
<keyword evidence="1" id="KW-1133">Transmembrane helix</keyword>
<sequence length="206" mass="20420">MRKVLLLAALCAVLAITMATAVSAQENGSGCPPGTTAVEGGCQLADGTVQTPEQIFACEGIADQATFEQCAAEQAAAGNPNFADYAPGSGFTPPGPADGVCEGSGEGDPDCAEALLQSLIENNPELVGATCPEGYAAFGDPGTGELACVSPNDPSIAQYFSESGETASSYYTELPDTGGPSLFTAALALVLAAGGAATAFVARARA</sequence>
<dbReference type="Proteomes" id="UP001281130">
    <property type="component" value="Unassembled WGS sequence"/>
</dbReference>
<evidence type="ECO:0000256" key="2">
    <source>
        <dbReference type="SAM" id="SignalP"/>
    </source>
</evidence>
<feature type="signal peptide" evidence="2">
    <location>
        <begin position="1"/>
        <end position="24"/>
    </location>
</feature>
<name>A0A023X0W6_RUBRA</name>
<keyword evidence="5" id="KW-1185">Reference proteome</keyword>
<keyword evidence="1" id="KW-0472">Membrane</keyword>
<dbReference type="EMBL" id="JAWXXX010000001">
    <property type="protein sequence ID" value="MDX5893497.1"/>
    <property type="molecule type" value="Genomic_DNA"/>
</dbReference>
<dbReference type="KEGG" id="rrd:RradSPS_0804"/>
<dbReference type="AlphaFoldDB" id="A0A023X0W6"/>
<reference evidence="3 5" key="1">
    <citation type="submission" date="2014-03" db="EMBL/GenBank/DDBJ databases">
        <title>Complete genome sequence of the Radio-Resistant Rubrobacter radiotolerans RSPS-4.</title>
        <authorList>
            <person name="Egas C.C."/>
            <person name="Barroso C.C."/>
            <person name="Froufe H.J.C."/>
            <person name="Pacheco J.J."/>
            <person name="Albuquerque L.L."/>
            <person name="da Costa M.M.S."/>
        </authorList>
    </citation>
    <scope>NUCLEOTIDE SEQUENCE [LARGE SCALE GENOMIC DNA]</scope>
    <source>
        <strain evidence="3 5">RSPS-4</strain>
    </source>
</reference>
<feature type="chain" id="PRO_5001527447" description="Gram-positive cocci surface proteins LPxTG domain-containing protein" evidence="2">
    <location>
        <begin position="25"/>
        <end position="206"/>
    </location>
</feature>
<proteinExistence type="predicted"/>
<organism evidence="3 5">
    <name type="scientific">Rubrobacter radiotolerans</name>
    <name type="common">Arthrobacter radiotolerans</name>
    <dbReference type="NCBI Taxonomy" id="42256"/>
    <lineage>
        <taxon>Bacteria</taxon>
        <taxon>Bacillati</taxon>
        <taxon>Actinomycetota</taxon>
        <taxon>Rubrobacteria</taxon>
        <taxon>Rubrobacterales</taxon>
        <taxon>Rubrobacteraceae</taxon>
        <taxon>Rubrobacter</taxon>
    </lineage>
</organism>
<evidence type="ECO:0000256" key="1">
    <source>
        <dbReference type="SAM" id="Phobius"/>
    </source>
</evidence>
<gene>
    <name evidence="3" type="ORF">RradSPS_0804</name>
    <name evidence="4" type="ORF">SIL72_05580</name>
</gene>
<dbReference type="EMBL" id="CP007514">
    <property type="protein sequence ID" value="AHY46087.1"/>
    <property type="molecule type" value="Genomic_DNA"/>
</dbReference>
<keyword evidence="1" id="KW-0812">Transmembrane</keyword>
<dbReference type="HOGENOM" id="CLU_1331120_0_0_11"/>
<reference evidence="4" key="2">
    <citation type="submission" date="2023-11" db="EMBL/GenBank/DDBJ databases">
        <title>MicrobeMod: A computational toolkit for identifying prokaryotic methylation and restriction-modification with nanopore sequencing.</title>
        <authorList>
            <person name="Crits-Christoph A."/>
            <person name="Kang S.C."/>
            <person name="Lee H."/>
            <person name="Ostrov N."/>
        </authorList>
    </citation>
    <scope>NUCLEOTIDE SEQUENCE</scope>
    <source>
        <strain evidence="4">ATCC 51242</strain>
    </source>
</reference>